<keyword evidence="3 6" id="KW-0808">Transferase</keyword>
<keyword evidence="4" id="KW-0472">Membrane</keyword>
<feature type="transmembrane region" description="Helical" evidence="4">
    <location>
        <begin position="256"/>
        <end position="279"/>
    </location>
</feature>
<evidence type="ECO:0000256" key="1">
    <source>
        <dbReference type="ARBA" id="ARBA00006739"/>
    </source>
</evidence>
<dbReference type="Gene3D" id="3.90.550.10">
    <property type="entry name" value="Spore Coat Polysaccharide Biosynthesis Protein SpsA, Chain A"/>
    <property type="match status" value="1"/>
</dbReference>
<dbReference type="RefSeq" id="WP_006968352.1">
    <property type="nucleotide sequence ID" value="NZ_APJX01000013.1"/>
</dbReference>
<dbReference type="PANTHER" id="PTHR43179:SF12">
    <property type="entry name" value="GALACTOFURANOSYLTRANSFERASE GLFT2"/>
    <property type="match status" value="1"/>
</dbReference>
<comment type="similarity">
    <text evidence="1">Belongs to the glycosyltransferase 2 family.</text>
</comment>
<reference evidence="6 7" key="1">
    <citation type="journal article" date="2013" name="Genome Announc.">
        <title>Draft Genome Sequence of Desulfotignum phosphitoxidans DSM 13687 Strain FiPS-3.</title>
        <authorList>
            <person name="Poehlein A."/>
            <person name="Daniel R."/>
            <person name="Simeonova D.D."/>
        </authorList>
    </citation>
    <scope>NUCLEOTIDE SEQUENCE [LARGE SCALE GENOMIC DNA]</scope>
    <source>
        <strain evidence="6 7">DSM 13687</strain>
    </source>
</reference>
<accession>S0FRF8</accession>
<name>S0FRF8_9BACT</name>
<dbReference type="Pfam" id="PF00535">
    <property type="entry name" value="Glycos_transf_2"/>
    <property type="match status" value="1"/>
</dbReference>
<evidence type="ECO:0000313" key="6">
    <source>
        <dbReference type="EMBL" id="EMS77658.1"/>
    </source>
</evidence>
<keyword evidence="4" id="KW-0812">Transmembrane</keyword>
<sequence length="315" mass="36837">MKTKKVSVVMLNWNTPEMTIECINSVLQSDYKNIEVNVVDNGSVDNSYEILTDRYRNLVNVYRIDKNIGYAMGMNYGLKKARNQNPDYFLIINNDTIIDKNAITQLVKTALKHENLCVVTGKVFHFDDRNRLQTVGNRFDRKKIISKKIGWNELDTGQYDNEEIRDMVDDVFLLLPIQAYLLTNGYSNYFYMNYEQTDMILRLIDLGFKPVYTPNAKLWHKGSYSTGGIGNPYMMYWEGKSNIIIHKMHQNNFDFMVFYITNLVMVLWSLMKGCIGSFIGKTKNLKSRYARFRGVLSGTIWIFNRENETGYNPFY</sequence>
<evidence type="ECO:0000313" key="7">
    <source>
        <dbReference type="Proteomes" id="UP000014216"/>
    </source>
</evidence>
<dbReference type="OrthoDB" id="5291101at2"/>
<keyword evidence="2" id="KW-0328">Glycosyltransferase</keyword>
<protein>
    <submittedName>
        <fullName evidence="6">Putative glycosyl transferase, family 2</fullName>
    </submittedName>
</protein>
<dbReference type="SUPFAM" id="SSF53448">
    <property type="entry name" value="Nucleotide-diphospho-sugar transferases"/>
    <property type="match status" value="1"/>
</dbReference>
<keyword evidence="4" id="KW-1133">Transmembrane helix</keyword>
<comment type="caution">
    <text evidence="6">The sequence shown here is derived from an EMBL/GenBank/DDBJ whole genome shotgun (WGS) entry which is preliminary data.</text>
</comment>
<evidence type="ECO:0000256" key="3">
    <source>
        <dbReference type="ARBA" id="ARBA00022679"/>
    </source>
</evidence>
<dbReference type="AlphaFoldDB" id="S0FRF8"/>
<dbReference type="InterPro" id="IPR029044">
    <property type="entry name" value="Nucleotide-diphossugar_trans"/>
</dbReference>
<dbReference type="EMBL" id="APJX01000013">
    <property type="protein sequence ID" value="EMS77658.1"/>
    <property type="molecule type" value="Genomic_DNA"/>
</dbReference>
<evidence type="ECO:0000256" key="4">
    <source>
        <dbReference type="SAM" id="Phobius"/>
    </source>
</evidence>
<dbReference type="InterPro" id="IPR001173">
    <property type="entry name" value="Glyco_trans_2-like"/>
</dbReference>
<evidence type="ECO:0000256" key="2">
    <source>
        <dbReference type="ARBA" id="ARBA00022676"/>
    </source>
</evidence>
<feature type="domain" description="Glycosyltransferase 2-like" evidence="5">
    <location>
        <begin position="7"/>
        <end position="148"/>
    </location>
</feature>
<proteinExistence type="inferred from homology"/>
<dbReference type="PANTHER" id="PTHR43179">
    <property type="entry name" value="RHAMNOSYLTRANSFERASE WBBL"/>
    <property type="match status" value="1"/>
</dbReference>
<organism evidence="6 7">
    <name type="scientific">Desulfotignum phosphitoxidans DSM 13687</name>
    <dbReference type="NCBI Taxonomy" id="1286635"/>
    <lineage>
        <taxon>Bacteria</taxon>
        <taxon>Pseudomonadati</taxon>
        <taxon>Thermodesulfobacteriota</taxon>
        <taxon>Desulfobacteria</taxon>
        <taxon>Desulfobacterales</taxon>
        <taxon>Desulfobacteraceae</taxon>
        <taxon>Desulfotignum</taxon>
    </lineage>
</organism>
<evidence type="ECO:0000259" key="5">
    <source>
        <dbReference type="Pfam" id="PF00535"/>
    </source>
</evidence>
<gene>
    <name evidence="6" type="ORF">Dpo_13c00560</name>
</gene>
<keyword evidence="7" id="KW-1185">Reference proteome</keyword>
<dbReference type="GO" id="GO:0016757">
    <property type="term" value="F:glycosyltransferase activity"/>
    <property type="evidence" value="ECO:0007669"/>
    <property type="project" value="UniProtKB-KW"/>
</dbReference>
<dbReference type="Proteomes" id="UP000014216">
    <property type="component" value="Unassembled WGS sequence"/>
</dbReference>